<keyword evidence="1" id="KW-0805">Transcription regulation</keyword>
<dbReference type="GO" id="GO:0006355">
    <property type="term" value="P:regulation of DNA-templated transcription"/>
    <property type="evidence" value="ECO:0007669"/>
    <property type="project" value="InterPro"/>
</dbReference>
<dbReference type="Proteomes" id="UP000238356">
    <property type="component" value="Unassembled WGS sequence"/>
</dbReference>
<evidence type="ECO:0000256" key="2">
    <source>
        <dbReference type="ARBA" id="ARBA00023125"/>
    </source>
</evidence>
<dbReference type="Pfam" id="PF00196">
    <property type="entry name" value="GerE"/>
    <property type="match status" value="1"/>
</dbReference>
<evidence type="ECO:0000256" key="3">
    <source>
        <dbReference type="ARBA" id="ARBA00023163"/>
    </source>
</evidence>
<sequence>MVRPNYWKGQCLAFQHSSRGSKTDRISESTLPALDQPPYLDIPYTWYCVPWVTRRRRRRIPPHVGDLIAQGVTVTVQSATTRTRPGSDAHVAEQAFTRLLELIGPDPELLRLQDFNPSLSLVRDYASRALRIGLPAPEVTAEVATILMTVDKAIRADIARRIHVHSKQFGGLTRVVRAIDSARDASLSSVLTSELCTALGYGKAMYSVVSGSHWSPVSVSVNPELGHDYDPLVAAVDGRSIPLRDAPREAELVRRRRSYSVGPAEVNRHTYRPLLDLSRPAGYLAVPIVVANRAVAIVHVDRHDNDLNEADFHLITTLAQACALSAESAQLHASITEQNRRTTEDLNKLQRALRELEDTKVGFDDLEGKPVAHSTELEFAPRATRYLTALTARERDVLALIASGATNGAISRQLRISDGTVKSHVQRIFKKIGVSTRAEAAALYAGHRSPPGLSA</sequence>
<feature type="coiled-coil region" evidence="4">
    <location>
        <begin position="332"/>
        <end position="366"/>
    </location>
</feature>
<dbReference type="PANTHER" id="PTHR44688">
    <property type="entry name" value="DNA-BINDING TRANSCRIPTIONAL ACTIVATOR DEVR_DOSR"/>
    <property type="match status" value="1"/>
</dbReference>
<dbReference type="InterPro" id="IPR016032">
    <property type="entry name" value="Sig_transdc_resp-reg_C-effctor"/>
</dbReference>
<gene>
    <name evidence="6" type="ORF">C5F51_27365</name>
</gene>
<dbReference type="CDD" id="cd06170">
    <property type="entry name" value="LuxR_C_like"/>
    <property type="match status" value="1"/>
</dbReference>
<dbReference type="InterPro" id="IPR000792">
    <property type="entry name" value="Tscrpt_reg_LuxR_C"/>
</dbReference>
<accession>A0A2S5ZZF4</accession>
<feature type="domain" description="HTH luxR-type" evidence="5">
    <location>
        <begin position="383"/>
        <end position="448"/>
    </location>
</feature>
<keyword evidence="7" id="KW-1185">Reference proteome</keyword>
<keyword evidence="4" id="KW-0175">Coiled coil</keyword>
<dbReference type="Gene3D" id="1.10.10.10">
    <property type="entry name" value="Winged helix-like DNA-binding domain superfamily/Winged helix DNA-binding domain"/>
    <property type="match status" value="1"/>
</dbReference>
<dbReference type="AlphaFoldDB" id="A0A2S5ZZF4"/>
<keyword evidence="2" id="KW-0238">DNA-binding</keyword>
<reference evidence="6 7" key="1">
    <citation type="submission" date="2018-02" db="EMBL/GenBank/DDBJ databases">
        <title>8 Nocardia nova and 1 Nocardia cyriacigeorgica strain used for evolution to TMP-SMX.</title>
        <authorList>
            <person name="Mehta H."/>
            <person name="Weng J."/>
            <person name="Shamoo Y."/>
        </authorList>
    </citation>
    <scope>NUCLEOTIDE SEQUENCE [LARGE SCALE GENOMIC DNA]</scope>
    <source>
        <strain evidence="6 7">BAA2227</strain>
    </source>
</reference>
<dbReference type="PROSITE" id="PS50043">
    <property type="entry name" value="HTH_LUXR_2"/>
    <property type="match status" value="1"/>
</dbReference>
<protein>
    <submittedName>
        <fullName evidence="6">LuxR family transcriptional regulator</fullName>
    </submittedName>
</protein>
<dbReference type="SUPFAM" id="SSF55781">
    <property type="entry name" value="GAF domain-like"/>
    <property type="match status" value="1"/>
</dbReference>
<evidence type="ECO:0000313" key="7">
    <source>
        <dbReference type="Proteomes" id="UP000238356"/>
    </source>
</evidence>
<dbReference type="SUPFAM" id="SSF46894">
    <property type="entry name" value="C-terminal effector domain of the bipartite response regulators"/>
    <property type="match status" value="1"/>
</dbReference>
<dbReference type="PANTHER" id="PTHR44688:SF16">
    <property type="entry name" value="DNA-BINDING TRANSCRIPTIONAL ACTIVATOR DEVR_DOSR"/>
    <property type="match status" value="1"/>
</dbReference>
<evidence type="ECO:0000256" key="4">
    <source>
        <dbReference type="SAM" id="Coils"/>
    </source>
</evidence>
<dbReference type="SMART" id="SM00421">
    <property type="entry name" value="HTH_LUXR"/>
    <property type="match status" value="1"/>
</dbReference>
<dbReference type="InterPro" id="IPR029016">
    <property type="entry name" value="GAF-like_dom_sf"/>
</dbReference>
<evidence type="ECO:0000313" key="6">
    <source>
        <dbReference type="EMBL" id="PPJ23809.1"/>
    </source>
</evidence>
<dbReference type="PROSITE" id="PS00622">
    <property type="entry name" value="HTH_LUXR_1"/>
    <property type="match status" value="1"/>
</dbReference>
<dbReference type="GO" id="GO:0003677">
    <property type="term" value="F:DNA binding"/>
    <property type="evidence" value="ECO:0007669"/>
    <property type="project" value="UniProtKB-KW"/>
</dbReference>
<comment type="caution">
    <text evidence="6">The sequence shown here is derived from an EMBL/GenBank/DDBJ whole genome shotgun (WGS) entry which is preliminary data.</text>
</comment>
<organism evidence="6 7">
    <name type="scientific">Nocardia nova</name>
    <dbReference type="NCBI Taxonomy" id="37330"/>
    <lineage>
        <taxon>Bacteria</taxon>
        <taxon>Bacillati</taxon>
        <taxon>Actinomycetota</taxon>
        <taxon>Actinomycetes</taxon>
        <taxon>Mycobacteriales</taxon>
        <taxon>Nocardiaceae</taxon>
        <taxon>Nocardia</taxon>
    </lineage>
</organism>
<dbReference type="EMBL" id="PSZD01000022">
    <property type="protein sequence ID" value="PPJ23809.1"/>
    <property type="molecule type" value="Genomic_DNA"/>
</dbReference>
<evidence type="ECO:0000256" key="1">
    <source>
        <dbReference type="ARBA" id="ARBA00023015"/>
    </source>
</evidence>
<keyword evidence="3" id="KW-0804">Transcription</keyword>
<proteinExistence type="predicted"/>
<dbReference type="Gene3D" id="3.30.450.40">
    <property type="match status" value="1"/>
</dbReference>
<dbReference type="PRINTS" id="PR00038">
    <property type="entry name" value="HTHLUXR"/>
</dbReference>
<name>A0A2S5ZZF4_9NOCA</name>
<dbReference type="InterPro" id="IPR036388">
    <property type="entry name" value="WH-like_DNA-bd_sf"/>
</dbReference>
<evidence type="ECO:0000259" key="5">
    <source>
        <dbReference type="PROSITE" id="PS50043"/>
    </source>
</evidence>